<dbReference type="SUPFAM" id="SSF52317">
    <property type="entry name" value="Class I glutamine amidotransferase-like"/>
    <property type="match status" value="1"/>
</dbReference>
<dbReference type="EMBL" id="BAABFL010000461">
    <property type="protein sequence ID" value="GAA4651746.1"/>
    <property type="molecule type" value="Genomic_DNA"/>
</dbReference>
<dbReference type="Pfam" id="PF07722">
    <property type="entry name" value="Peptidase_C26"/>
    <property type="match status" value="1"/>
</dbReference>
<evidence type="ECO:0000313" key="2">
    <source>
        <dbReference type="Proteomes" id="UP001500604"/>
    </source>
</evidence>
<dbReference type="InterPro" id="IPR029062">
    <property type="entry name" value="Class_I_gatase-like"/>
</dbReference>
<dbReference type="InterPro" id="IPR044668">
    <property type="entry name" value="PuuD-like"/>
</dbReference>
<keyword evidence="1" id="KW-0378">Hydrolase</keyword>
<dbReference type="Proteomes" id="UP001500604">
    <property type="component" value="Unassembled WGS sequence"/>
</dbReference>
<dbReference type="PANTHER" id="PTHR43235:SF1">
    <property type="entry name" value="GLUTAMINE AMIDOTRANSFERASE PB2B2.05-RELATED"/>
    <property type="match status" value="1"/>
</dbReference>
<dbReference type="PROSITE" id="PS51273">
    <property type="entry name" value="GATASE_TYPE_1"/>
    <property type="match status" value="1"/>
</dbReference>
<evidence type="ECO:0000313" key="1">
    <source>
        <dbReference type="EMBL" id="GAA4651746.1"/>
    </source>
</evidence>
<dbReference type="GO" id="GO:0016787">
    <property type="term" value="F:hydrolase activity"/>
    <property type="evidence" value="ECO:0007669"/>
    <property type="project" value="UniProtKB-KW"/>
</dbReference>
<reference evidence="2" key="1">
    <citation type="journal article" date="2019" name="Int. J. Syst. Evol. Microbiol.">
        <title>The Global Catalogue of Microorganisms (GCM) 10K type strain sequencing project: providing services to taxonomists for standard genome sequencing and annotation.</title>
        <authorList>
            <consortium name="The Broad Institute Genomics Platform"/>
            <consortium name="The Broad Institute Genome Sequencing Center for Infectious Disease"/>
            <person name="Wu L."/>
            <person name="Ma J."/>
        </authorList>
    </citation>
    <scope>NUCLEOTIDE SEQUENCE [LARGE SCALE GENOMIC DNA]</scope>
    <source>
        <strain evidence="2">JCM 17805</strain>
    </source>
</reference>
<organism evidence="1 2">
    <name type="scientific">Kistimonas scapharcae</name>
    <dbReference type="NCBI Taxonomy" id="1036133"/>
    <lineage>
        <taxon>Bacteria</taxon>
        <taxon>Pseudomonadati</taxon>
        <taxon>Pseudomonadota</taxon>
        <taxon>Gammaproteobacteria</taxon>
        <taxon>Oceanospirillales</taxon>
        <taxon>Endozoicomonadaceae</taxon>
        <taxon>Kistimonas</taxon>
    </lineage>
</organism>
<protein>
    <submittedName>
        <fullName evidence="1">Gamma-glutamyl-gamma-aminobutyrate hydrolase family protein</fullName>
    </submittedName>
</protein>
<dbReference type="Gene3D" id="3.40.50.880">
    <property type="match status" value="1"/>
</dbReference>
<name>A0ABP8V778_9GAMM</name>
<accession>A0ABP8V778</accession>
<sequence>MSTAFRPQSGPVPLVGVVADSKMVDPHRFHMAGEKYLTGVVNGADALPVIIPSLPDPLAAAPLLDRLDGLLFTGGYSNVEPHHYEGEPSKPGTLHDTLRDHTTLPLLRAAVDAGVPLLGICRGFQEMNVAWGGTLHQELHETGLFMEHRENKDDPLEQQYSPAHDVTIEPGGLLAELVGEGKQQVNSLHTQGIDRLGIGLQVEARAPDGLIEAISVPDSKAFALAVQWHPEWKVNESPFYLSIFQAFGKACAARAARR</sequence>
<dbReference type="CDD" id="cd01745">
    <property type="entry name" value="GATase1_2"/>
    <property type="match status" value="1"/>
</dbReference>
<proteinExistence type="predicted"/>
<dbReference type="RefSeq" id="WP_345198181.1">
    <property type="nucleotide sequence ID" value="NZ_BAABFL010000461.1"/>
</dbReference>
<comment type="caution">
    <text evidence="1">The sequence shown here is derived from an EMBL/GenBank/DDBJ whole genome shotgun (WGS) entry which is preliminary data.</text>
</comment>
<dbReference type="PANTHER" id="PTHR43235">
    <property type="entry name" value="GLUTAMINE AMIDOTRANSFERASE PB2B2.05-RELATED"/>
    <property type="match status" value="1"/>
</dbReference>
<dbReference type="InterPro" id="IPR011697">
    <property type="entry name" value="Peptidase_C26"/>
</dbReference>
<gene>
    <name evidence="1" type="ORF">GCM10023116_40300</name>
</gene>
<keyword evidence="2" id="KW-1185">Reference proteome</keyword>